<dbReference type="EMBL" id="JAGINW010000001">
    <property type="protein sequence ID" value="MBP2324539.1"/>
    <property type="molecule type" value="Genomic_DNA"/>
</dbReference>
<sequence>MAELADDDPRALEIGVIIHWDNVSLLKPLWDRSVRLHKRLDHPETLKISARVRELGG</sequence>
<keyword evidence="2" id="KW-1185">Reference proteome</keyword>
<organism evidence="1 2">
    <name type="scientific">Kibdelosporangium banguiense</name>
    <dbReference type="NCBI Taxonomy" id="1365924"/>
    <lineage>
        <taxon>Bacteria</taxon>
        <taxon>Bacillati</taxon>
        <taxon>Actinomycetota</taxon>
        <taxon>Actinomycetes</taxon>
        <taxon>Pseudonocardiales</taxon>
        <taxon>Pseudonocardiaceae</taxon>
        <taxon>Kibdelosporangium</taxon>
    </lineage>
</organism>
<gene>
    <name evidence="1" type="ORF">JOF56_004924</name>
</gene>
<evidence type="ECO:0000313" key="1">
    <source>
        <dbReference type="EMBL" id="MBP2324539.1"/>
    </source>
</evidence>
<dbReference type="RefSeq" id="WP_209641866.1">
    <property type="nucleotide sequence ID" value="NZ_JAGINW010000001.1"/>
</dbReference>
<name>A0ABS4TJM3_9PSEU</name>
<dbReference type="Proteomes" id="UP001519332">
    <property type="component" value="Unassembled WGS sequence"/>
</dbReference>
<evidence type="ECO:0000313" key="2">
    <source>
        <dbReference type="Proteomes" id="UP001519332"/>
    </source>
</evidence>
<comment type="caution">
    <text evidence="1">The sequence shown here is derived from an EMBL/GenBank/DDBJ whole genome shotgun (WGS) entry which is preliminary data.</text>
</comment>
<accession>A0ABS4TJM3</accession>
<reference evidence="1 2" key="1">
    <citation type="submission" date="2021-03" db="EMBL/GenBank/DDBJ databases">
        <title>Sequencing the genomes of 1000 actinobacteria strains.</title>
        <authorList>
            <person name="Klenk H.-P."/>
        </authorList>
    </citation>
    <scope>NUCLEOTIDE SEQUENCE [LARGE SCALE GENOMIC DNA]</scope>
    <source>
        <strain evidence="1 2">DSM 46670</strain>
    </source>
</reference>
<protein>
    <submittedName>
        <fullName evidence="1">Uncharacterized protein</fullName>
    </submittedName>
</protein>
<proteinExistence type="predicted"/>